<name>A0A1T2XA86_9BACL</name>
<evidence type="ECO:0000313" key="3">
    <source>
        <dbReference type="Proteomes" id="UP000190188"/>
    </source>
</evidence>
<sequence>MKLKSLILSIVTVLSLSIPVNAFAQDVSNVDEKDQRIPIHTTKSLNGDSNKITITDPAEIKKIALKENLEYNGKLPKRIEYEYIPNPNTEITQEIPESPSALGAILWYDIMNIKDFGSGFYNASSDLYREFYIDGPDTFVIDKTEQKSNSVTGTFGASASLLSSSLGFNISSTESIRYQSNTPIAAGEHMHIQIYTTYHKKSYQVYGMDNSVGGMVYLGEGFGYKADGAYIKKTLY</sequence>
<evidence type="ECO:0000313" key="2">
    <source>
        <dbReference type="EMBL" id="OPA76606.1"/>
    </source>
</evidence>
<dbReference type="AlphaFoldDB" id="A0A1T2XA86"/>
<keyword evidence="3" id="KW-1185">Reference proteome</keyword>
<feature type="chain" id="PRO_5010542843" evidence="1">
    <location>
        <begin position="25"/>
        <end position="236"/>
    </location>
</feature>
<dbReference type="EMBL" id="MSZX01000006">
    <property type="protein sequence ID" value="OPA76606.1"/>
    <property type="molecule type" value="Genomic_DNA"/>
</dbReference>
<accession>A0A1T2XA86</accession>
<proteinExistence type="predicted"/>
<comment type="caution">
    <text evidence="2">The sequence shown here is derived from an EMBL/GenBank/DDBJ whole genome shotgun (WGS) entry which is preliminary data.</text>
</comment>
<feature type="signal peptide" evidence="1">
    <location>
        <begin position="1"/>
        <end position="24"/>
    </location>
</feature>
<reference evidence="2 3" key="1">
    <citation type="submission" date="2017-01" db="EMBL/GenBank/DDBJ databases">
        <title>Genome analysis of Paenibacillus selenitrireducens ES3-24.</title>
        <authorList>
            <person name="Xu D."/>
            <person name="Yao R."/>
            <person name="Zheng S."/>
        </authorList>
    </citation>
    <scope>NUCLEOTIDE SEQUENCE [LARGE SCALE GENOMIC DNA]</scope>
    <source>
        <strain evidence="2 3">ES3-24</strain>
    </source>
</reference>
<gene>
    <name evidence="2" type="ORF">BVG16_15595</name>
</gene>
<protein>
    <submittedName>
        <fullName evidence="2">Uncharacterized protein</fullName>
    </submittedName>
</protein>
<keyword evidence="1" id="KW-0732">Signal</keyword>
<dbReference type="Proteomes" id="UP000190188">
    <property type="component" value="Unassembled WGS sequence"/>
</dbReference>
<organism evidence="2 3">
    <name type="scientific">Paenibacillus selenitireducens</name>
    <dbReference type="NCBI Taxonomy" id="1324314"/>
    <lineage>
        <taxon>Bacteria</taxon>
        <taxon>Bacillati</taxon>
        <taxon>Bacillota</taxon>
        <taxon>Bacilli</taxon>
        <taxon>Bacillales</taxon>
        <taxon>Paenibacillaceae</taxon>
        <taxon>Paenibacillus</taxon>
    </lineage>
</organism>
<dbReference type="OrthoDB" id="2626408at2"/>
<evidence type="ECO:0000256" key="1">
    <source>
        <dbReference type="SAM" id="SignalP"/>
    </source>
</evidence>
<dbReference type="RefSeq" id="WP_078499621.1">
    <property type="nucleotide sequence ID" value="NZ_MSZX01000006.1"/>
</dbReference>